<organism evidence="1 2">
    <name type="scientific">Araneus ventricosus</name>
    <name type="common">Orbweaver spider</name>
    <name type="synonym">Epeira ventricosa</name>
    <dbReference type="NCBI Taxonomy" id="182803"/>
    <lineage>
        <taxon>Eukaryota</taxon>
        <taxon>Metazoa</taxon>
        <taxon>Ecdysozoa</taxon>
        <taxon>Arthropoda</taxon>
        <taxon>Chelicerata</taxon>
        <taxon>Arachnida</taxon>
        <taxon>Araneae</taxon>
        <taxon>Araneomorphae</taxon>
        <taxon>Entelegynae</taxon>
        <taxon>Araneoidea</taxon>
        <taxon>Araneidae</taxon>
        <taxon>Araneus</taxon>
    </lineage>
</organism>
<dbReference type="EMBL" id="BGPR01000245">
    <property type="protein sequence ID" value="GBM07643.1"/>
    <property type="molecule type" value="Genomic_DNA"/>
</dbReference>
<dbReference type="AlphaFoldDB" id="A0A4Y2CTF8"/>
<comment type="caution">
    <text evidence="1">The sequence shown here is derived from an EMBL/GenBank/DDBJ whole genome shotgun (WGS) entry which is preliminary data.</text>
</comment>
<accession>A0A4Y2CTF8</accession>
<keyword evidence="2" id="KW-1185">Reference proteome</keyword>
<protein>
    <submittedName>
        <fullName evidence="1">Uncharacterized protein</fullName>
    </submittedName>
</protein>
<gene>
    <name evidence="1" type="ORF">AVEN_228146_1</name>
</gene>
<name>A0A4Y2CTF8_ARAVE</name>
<reference evidence="1 2" key="1">
    <citation type="journal article" date="2019" name="Sci. Rep.">
        <title>Orb-weaving spider Araneus ventricosus genome elucidates the spidroin gene catalogue.</title>
        <authorList>
            <person name="Kono N."/>
            <person name="Nakamura H."/>
            <person name="Ohtoshi R."/>
            <person name="Moran D.A.P."/>
            <person name="Shinohara A."/>
            <person name="Yoshida Y."/>
            <person name="Fujiwara M."/>
            <person name="Mori M."/>
            <person name="Tomita M."/>
            <person name="Arakawa K."/>
        </authorList>
    </citation>
    <scope>NUCLEOTIDE SEQUENCE [LARGE SCALE GENOMIC DNA]</scope>
</reference>
<evidence type="ECO:0000313" key="2">
    <source>
        <dbReference type="Proteomes" id="UP000499080"/>
    </source>
</evidence>
<dbReference type="Proteomes" id="UP000499080">
    <property type="component" value="Unassembled WGS sequence"/>
</dbReference>
<proteinExistence type="predicted"/>
<evidence type="ECO:0000313" key="1">
    <source>
        <dbReference type="EMBL" id="GBM07643.1"/>
    </source>
</evidence>
<sequence length="96" mass="10933">MNAFCGRIVRQPVLIGWNVGGLLLLPDSIHMRVRLSLARKLNSNCSLFRFQNLVGLLLGDPPRVIQKVGAVWRGTFRGDLPWKEERRNEILVVRGK</sequence>